<dbReference type="AlphaFoldDB" id="A0AA97I5K6"/>
<keyword evidence="2" id="KW-1185">Reference proteome</keyword>
<protein>
    <recommendedName>
        <fullName evidence="3">IraD/Gp25-like domain-containing protein</fullName>
    </recommendedName>
</protein>
<dbReference type="KEGG" id="mbet:N8K70_03985"/>
<dbReference type="Gene3D" id="3.10.450.40">
    <property type="match status" value="1"/>
</dbReference>
<gene>
    <name evidence="1" type="ORF">N8K70_03985</name>
</gene>
<dbReference type="RefSeq" id="WP_317140322.1">
    <property type="nucleotide sequence ID" value="NZ_CP118157.1"/>
</dbReference>
<evidence type="ECO:0000313" key="1">
    <source>
        <dbReference type="EMBL" id="WOF23851.1"/>
    </source>
</evidence>
<evidence type="ECO:0008006" key="3">
    <source>
        <dbReference type="Google" id="ProtNLM"/>
    </source>
</evidence>
<accession>A0AA97I5K6</accession>
<name>A0AA97I5K6_9MICO</name>
<proteinExistence type="predicted"/>
<dbReference type="SUPFAM" id="SSF160719">
    <property type="entry name" value="gpW/gp25-like"/>
    <property type="match status" value="1"/>
</dbReference>
<dbReference type="Proteomes" id="UP001305498">
    <property type="component" value="Chromosome"/>
</dbReference>
<dbReference type="EMBL" id="CP118157">
    <property type="protein sequence ID" value="WOF23851.1"/>
    <property type="molecule type" value="Genomic_DNA"/>
</dbReference>
<reference evidence="1 2" key="1">
    <citation type="submission" date="2023-02" db="EMBL/GenBank/DDBJ databases">
        <title>Microbacterium betulae sp. nov., isolated from birch wood.</title>
        <authorList>
            <person name="Pasciak M."/>
            <person name="Pawlik K.J."/>
            <person name="Martynowski D."/>
            <person name="Laczmanski L."/>
            <person name="Ciekot J."/>
            <person name="Szponar B."/>
            <person name="Wojcik-Fatla A."/>
            <person name="Mackiewicz B."/>
            <person name="Farian E."/>
            <person name="Cholewa G."/>
            <person name="Cholewa A."/>
            <person name="Dutkiewicz J."/>
        </authorList>
    </citation>
    <scope>NUCLEOTIDE SEQUENCE [LARGE SCALE GENOMIC DNA]</scope>
    <source>
        <strain evidence="1 2">AB</strain>
    </source>
</reference>
<organism evidence="1 2">
    <name type="scientific">Microbacterium betulae</name>
    <dbReference type="NCBI Taxonomy" id="2981139"/>
    <lineage>
        <taxon>Bacteria</taxon>
        <taxon>Bacillati</taxon>
        <taxon>Actinomycetota</taxon>
        <taxon>Actinomycetes</taxon>
        <taxon>Micrococcales</taxon>
        <taxon>Microbacteriaceae</taxon>
        <taxon>Microbacterium</taxon>
    </lineage>
</organism>
<sequence>MAATLRLPLELTPGGALRTLAQDSSLELAQSVRSLLSTTIGERSAPLSEYGLIDQLGAVTIDAGDIAYAIARWEPRVQEPDITAIATTLADGAPLSTITVII</sequence>
<evidence type="ECO:0000313" key="2">
    <source>
        <dbReference type="Proteomes" id="UP001305498"/>
    </source>
</evidence>